<dbReference type="EMBL" id="JAAOCA010000003">
    <property type="protein sequence ID" value="MBD1597782.1"/>
    <property type="molecule type" value="Genomic_DNA"/>
</dbReference>
<keyword evidence="1" id="KW-0238">DNA-binding</keyword>
<evidence type="ECO:0000256" key="1">
    <source>
        <dbReference type="ARBA" id="ARBA00023125"/>
    </source>
</evidence>
<accession>A0ABR7YX52</accession>
<dbReference type="Proteomes" id="UP000805841">
    <property type="component" value="Unassembled WGS sequence"/>
</dbReference>
<dbReference type="PROSITE" id="PS01124">
    <property type="entry name" value="HTH_ARAC_FAMILY_2"/>
    <property type="match status" value="1"/>
</dbReference>
<dbReference type="RefSeq" id="WP_190417418.1">
    <property type="nucleotide sequence ID" value="NZ_JAAOCA010000003.1"/>
</dbReference>
<comment type="caution">
    <text evidence="3">The sequence shown here is derived from an EMBL/GenBank/DDBJ whole genome shotgun (WGS) entry which is preliminary data.</text>
</comment>
<reference evidence="3 4" key="1">
    <citation type="journal article" date="2020" name="Insects">
        <title>Bacteria Belonging to Pseudomonas typographi sp. nov. from the Bark Beetle Ips typographus Have Genomic Potential to Aid in the Host Ecology.</title>
        <authorList>
            <person name="Peral-Aranega E."/>
            <person name="Saati-Santamaria Z."/>
            <person name="Kolarik M."/>
            <person name="Rivas R."/>
            <person name="Garcia-Fraile P."/>
        </authorList>
    </citation>
    <scope>NUCLEOTIDE SEQUENCE [LARGE SCALE GENOMIC DNA]</scope>
    <source>
        <strain evidence="3 4">CA3A</strain>
    </source>
</reference>
<evidence type="ECO:0000313" key="3">
    <source>
        <dbReference type="EMBL" id="MBD1597782.1"/>
    </source>
</evidence>
<dbReference type="InterPro" id="IPR003313">
    <property type="entry name" value="AraC-bd"/>
</dbReference>
<protein>
    <submittedName>
        <fullName evidence="3">AraC family transcriptional regulator</fullName>
    </submittedName>
</protein>
<dbReference type="SUPFAM" id="SSF51182">
    <property type="entry name" value="RmlC-like cupins"/>
    <property type="match status" value="1"/>
</dbReference>
<dbReference type="InterPro" id="IPR018060">
    <property type="entry name" value="HTH_AraC"/>
</dbReference>
<dbReference type="PANTHER" id="PTHR11019:SF159">
    <property type="entry name" value="TRANSCRIPTIONAL REGULATOR-RELATED"/>
    <property type="match status" value="1"/>
</dbReference>
<gene>
    <name evidence="3" type="ORF">HAQ05_03510</name>
</gene>
<dbReference type="CDD" id="cd06124">
    <property type="entry name" value="cupin_NimR-like_N"/>
    <property type="match status" value="1"/>
</dbReference>
<dbReference type="Pfam" id="PF02311">
    <property type="entry name" value="AraC_binding"/>
    <property type="match status" value="1"/>
</dbReference>
<dbReference type="InterPro" id="IPR011051">
    <property type="entry name" value="RmlC_Cupin_sf"/>
</dbReference>
<organism evidence="3 4">
    <name type="scientific">Pseudomonas typographi</name>
    <dbReference type="NCBI Taxonomy" id="2715964"/>
    <lineage>
        <taxon>Bacteria</taxon>
        <taxon>Pseudomonadati</taxon>
        <taxon>Pseudomonadota</taxon>
        <taxon>Gammaproteobacteria</taxon>
        <taxon>Pseudomonadales</taxon>
        <taxon>Pseudomonadaceae</taxon>
        <taxon>Pseudomonas</taxon>
    </lineage>
</organism>
<evidence type="ECO:0000313" key="4">
    <source>
        <dbReference type="Proteomes" id="UP000805841"/>
    </source>
</evidence>
<dbReference type="Gene3D" id="1.10.10.60">
    <property type="entry name" value="Homeodomain-like"/>
    <property type="match status" value="1"/>
</dbReference>
<dbReference type="PANTHER" id="PTHR11019">
    <property type="entry name" value="HTH-TYPE TRANSCRIPTIONAL REGULATOR NIMR"/>
    <property type="match status" value="1"/>
</dbReference>
<sequence length="259" mass="28059">MALATPPELPTRGAPVQPLARTYPRGLRIEPHSHAWGQLLYAMSGVMWVDTPEAALVVPPQRAVWLPPGLAHGIRVASDLQLRNLYLRPALAAEVGGTMRVLQVPSLLRELIIARVAQGDQPGEYQQALDALLVLALQRAQPAGMQVPLPTQGDRRLRAVCEAVLREPSLVVSFEQHAEQVGASTRTLARLFKAQLGQGFTEWRRQVHLAYATTQRLQGVPVSRIAAQLGYAPASFSDMYRRALGVAPSAVSGPVCPIG</sequence>
<feature type="domain" description="HTH araC/xylS-type" evidence="2">
    <location>
        <begin position="155"/>
        <end position="254"/>
    </location>
</feature>
<name>A0ABR7YX52_9PSED</name>
<proteinExistence type="predicted"/>
<keyword evidence="4" id="KW-1185">Reference proteome</keyword>
<dbReference type="Gene3D" id="2.60.120.10">
    <property type="entry name" value="Jelly Rolls"/>
    <property type="match status" value="1"/>
</dbReference>
<evidence type="ECO:0000259" key="2">
    <source>
        <dbReference type="PROSITE" id="PS01124"/>
    </source>
</evidence>
<dbReference type="Pfam" id="PF12833">
    <property type="entry name" value="HTH_18"/>
    <property type="match status" value="1"/>
</dbReference>
<dbReference type="InterPro" id="IPR014710">
    <property type="entry name" value="RmlC-like_jellyroll"/>
</dbReference>
<dbReference type="SMART" id="SM00342">
    <property type="entry name" value="HTH_ARAC"/>
    <property type="match status" value="1"/>
</dbReference>